<dbReference type="STRING" id="1434110.MSHOH_2412"/>
<evidence type="ECO:0000313" key="1">
    <source>
        <dbReference type="EMBL" id="AKB78895.1"/>
    </source>
</evidence>
<evidence type="ECO:0000313" key="2">
    <source>
        <dbReference type="Proteomes" id="UP000033101"/>
    </source>
</evidence>
<protein>
    <submittedName>
        <fullName evidence="1">Uncharacterized protein</fullName>
    </submittedName>
</protein>
<name>A0A0E3WU78_9EURY</name>
<organism evidence="1 2">
    <name type="scientific">Methanosarcina horonobensis HB-1 = JCM 15518</name>
    <dbReference type="NCBI Taxonomy" id="1434110"/>
    <lineage>
        <taxon>Archaea</taxon>
        <taxon>Methanobacteriati</taxon>
        <taxon>Methanobacteriota</taxon>
        <taxon>Stenosarchaea group</taxon>
        <taxon>Methanomicrobia</taxon>
        <taxon>Methanosarcinales</taxon>
        <taxon>Methanosarcinaceae</taxon>
        <taxon>Methanosarcina</taxon>
    </lineage>
</organism>
<dbReference type="Proteomes" id="UP000033101">
    <property type="component" value="Chromosome"/>
</dbReference>
<sequence>MCGATRPMNPIVPTNATAVAVRTETRISPFILILSTFTPRLLALSSPSLRAVSFQTSMASSGITTRTIPTVMPRVVQLALVRLPKSQKTMAWTCSGFAVYCRSARRESNRNSTAMPVRTIVSEVACLNLAIPYIAMQLISENTNALIGTNKVSANGSTPTPSTMASAAPNPAAADMPSVYGLARGLSRIVCIFAPARPKVIPITIAMRAPGRR</sequence>
<dbReference type="HOGENOM" id="CLU_1292042_0_0_2"/>
<gene>
    <name evidence="1" type="ORF">MSHOH_2412</name>
</gene>
<keyword evidence="2" id="KW-1185">Reference proteome</keyword>
<proteinExistence type="predicted"/>
<accession>A0A0E3WU78</accession>
<dbReference type="KEGG" id="mhor:MSHOH_2412"/>
<dbReference type="EMBL" id="CP009516">
    <property type="protein sequence ID" value="AKB78895.1"/>
    <property type="molecule type" value="Genomic_DNA"/>
</dbReference>
<dbReference type="AlphaFoldDB" id="A0A0E3WU78"/>
<reference evidence="1 2" key="1">
    <citation type="submission" date="2014-07" db="EMBL/GenBank/DDBJ databases">
        <title>Methanogenic archaea and the global carbon cycle.</title>
        <authorList>
            <person name="Henriksen J.R."/>
            <person name="Luke J."/>
            <person name="Reinhart S."/>
            <person name="Benedict M.N."/>
            <person name="Youngblut N.D."/>
            <person name="Metcalf M.E."/>
            <person name="Whitaker R.J."/>
            <person name="Metcalf W.W."/>
        </authorList>
    </citation>
    <scope>NUCLEOTIDE SEQUENCE [LARGE SCALE GENOMIC DNA]</scope>
    <source>
        <strain evidence="1 2">HB-1</strain>
    </source>
</reference>